<dbReference type="SUPFAM" id="SSF50249">
    <property type="entry name" value="Nucleic acid-binding proteins"/>
    <property type="match status" value="1"/>
</dbReference>
<dbReference type="InterPro" id="IPR051270">
    <property type="entry name" value="Tyrosine-tRNA_ligase_regulator"/>
</dbReference>
<evidence type="ECO:0000256" key="4">
    <source>
        <dbReference type="ARBA" id="ARBA00012838"/>
    </source>
</evidence>
<evidence type="ECO:0000256" key="1">
    <source>
        <dbReference type="ARBA" id="ARBA00003314"/>
    </source>
</evidence>
<comment type="catalytic activity">
    <reaction evidence="15">
        <text>tRNA(Met) + L-methionine + ATP = L-methionyl-tRNA(Met) + AMP + diphosphate</text>
        <dbReference type="Rhea" id="RHEA:13481"/>
        <dbReference type="Rhea" id="RHEA-COMP:9667"/>
        <dbReference type="Rhea" id="RHEA-COMP:9698"/>
        <dbReference type="ChEBI" id="CHEBI:30616"/>
        <dbReference type="ChEBI" id="CHEBI:33019"/>
        <dbReference type="ChEBI" id="CHEBI:57844"/>
        <dbReference type="ChEBI" id="CHEBI:78442"/>
        <dbReference type="ChEBI" id="CHEBI:78530"/>
        <dbReference type="ChEBI" id="CHEBI:456215"/>
        <dbReference type="EC" id="6.1.1.10"/>
    </reaction>
</comment>
<comment type="function">
    <text evidence="1">Is required not only for elongation of protein synthesis but also for the initiation of all mRNA translation through initiator tRNA(fMet) aminoacylation.</text>
</comment>
<comment type="subunit">
    <text evidence="3">Homodimer.</text>
</comment>
<dbReference type="EC" id="6.1.1.10" evidence="4"/>
<gene>
    <name evidence="17" type="ORF">S01H1_80071</name>
</gene>
<dbReference type="GO" id="GO:0004825">
    <property type="term" value="F:methionine-tRNA ligase activity"/>
    <property type="evidence" value="ECO:0007669"/>
    <property type="project" value="UniProtKB-EC"/>
</dbReference>
<dbReference type="Pfam" id="PF01588">
    <property type="entry name" value="tRNA_bind"/>
    <property type="match status" value="1"/>
</dbReference>
<dbReference type="PANTHER" id="PTHR11586">
    <property type="entry name" value="TRNA-AMINOACYLATION COFACTOR ARC1 FAMILY MEMBER"/>
    <property type="match status" value="1"/>
</dbReference>
<dbReference type="GO" id="GO:0005737">
    <property type="term" value="C:cytoplasm"/>
    <property type="evidence" value="ECO:0007669"/>
    <property type="project" value="UniProtKB-SubCell"/>
</dbReference>
<organism evidence="17">
    <name type="scientific">marine sediment metagenome</name>
    <dbReference type="NCBI Taxonomy" id="412755"/>
    <lineage>
        <taxon>unclassified sequences</taxon>
        <taxon>metagenomes</taxon>
        <taxon>ecological metagenomes</taxon>
    </lineage>
</organism>
<keyword evidence="8" id="KW-0436">Ligase</keyword>
<dbReference type="InterPro" id="IPR012340">
    <property type="entry name" value="NA-bd_OB-fold"/>
</dbReference>
<reference evidence="17" key="1">
    <citation type="journal article" date="2014" name="Front. Microbiol.">
        <title>High frequency of phylogenetically diverse reductive dehalogenase-homologous genes in deep subseafloor sedimentary metagenomes.</title>
        <authorList>
            <person name="Kawai M."/>
            <person name="Futagami T."/>
            <person name="Toyoda A."/>
            <person name="Takaki Y."/>
            <person name="Nishi S."/>
            <person name="Hori S."/>
            <person name="Arai W."/>
            <person name="Tsubouchi T."/>
            <person name="Morono Y."/>
            <person name="Uchiyama I."/>
            <person name="Ito T."/>
            <person name="Fujiyama A."/>
            <person name="Inagaki F."/>
            <person name="Takami H."/>
        </authorList>
    </citation>
    <scope>NUCLEOTIDE SEQUENCE</scope>
    <source>
        <strain evidence="17">Expedition CK06-06</strain>
    </source>
</reference>
<feature type="domain" description="TRNA-binding" evidence="16">
    <location>
        <begin position="9"/>
        <end position="113"/>
    </location>
</feature>
<dbReference type="Gene3D" id="2.40.50.140">
    <property type="entry name" value="Nucleic acid-binding proteins"/>
    <property type="match status" value="1"/>
</dbReference>
<evidence type="ECO:0000256" key="2">
    <source>
        <dbReference type="ARBA" id="ARBA00004496"/>
    </source>
</evidence>
<keyword evidence="11" id="KW-0694">RNA-binding</keyword>
<keyword evidence="7" id="KW-0820">tRNA-binding</keyword>
<evidence type="ECO:0000259" key="16">
    <source>
        <dbReference type="PROSITE" id="PS50886"/>
    </source>
</evidence>
<evidence type="ECO:0000256" key="13">
    <source>
        <dbReference type="ARBA" id="ARBA00023146"/>
    </source>
</evidence>
<comment type="caution">
    <text evidence="17">The sequence shown here is derived from an EMBL/GenBank/DDBJ whole genome shotgun (WGS) entry which is preliminary data.</text>
</comment>
<dbReference type="GO" id="GO:0005524">
    <property type="term" value="F:ATP binding"/>
    <property type="evidence" value="ECO:0007669"/>
    <property type="project" value="UniProtKB-KW"/>
</dbReference>
<comment type="subcellular location">
    <subcellularLocation>
        <location evidence="2">Cytoplasm</location>
    </subcellularLocation>
</comment>
<dbReference type="GO" id="GO:0006431">
    <property type="term" value="P:methionyl-tRNA aminoacylation"/>
    <property type="evidence" value="ECO:0007669"/>
    <property type="project" value="InterPro"/>
</dbReference>
<dbReference type="AlphaFoldDB" id="X0Y8D4"/>
<dbReference type="EMBL" id="BARS01054034">
    <property type="protein sequence ID" value="GAG44958.1"/>
    <property type="molecule type" value="Genomic_DNA"/>
</dbReference>
<protein>
    <recommendedName>
        <fullName evidence="5">Methionine--tRNA ligase</fullName>
        <ecNumber evidence="4">6.1.1.10</ecNumber>
    </recommendedName>
    <alternativeName>
        <fullName evidence="14">Methionyl-tRNA synthetase</fullName>
    </alternativeName>
</protein>
<evidence type="ECO:0000256" key="11">
    <source>
        <dbReference type="ARBA" id="ARBA00022884"/>
    </source>
</evidence>
<dbReference type="PANTHER" id="PTHR11586:SF37">
    <property type="entry name" value="TRNA-BINDING DOMAIN-CONTAINING PROTEIN"/>
    <property type="match status" value="1"/>
</dbReference>
<dbReference type="InterPro" id="IPR004495">
    <property type="entry name" value="Met-tRNA-synth_bsu_C"/>
</dbReference>
<evidence type="ECO:0000256" key="15">
    <source>
        <dbReference type="ARBA" id="ARBA00047364"/>
    </source>
</evidence>
<evidence type="ECO:0000256" key="7">
    <source>
        <dbReference type="ARBA" id="ARBA00022555"/>
    </source>
</evidence>
<evidence type="ECO:0000256" key="10">
    <source>
        <dbReference type="ARBA" id="ARBA00022840"/>
    </source>
</evidence>
<evidence type="ECO:0000256" key="8">
    <source>
        <dbReference type="ARBA" id="ARBA00022598"/>
    </source>
</evidence>
<keyword evidence="9" id="KW-0547">Nucleotide-binding</keyword>
<evidence type="ECO:0000256" key="9">
    <source>
        <dbReference type="ARBA" id="ARBA00022741"/>
    </source>
</evidence>
<evidence type="ECO:0000313" key="17">
    <source>
        <dbReference type="EMBL" id="GAG44958.1"/>
    </source>
</evidence>
<dbReference type="InterPro" id="IPR002547">
    <property type="entry name" value="tRNA-bd_dom"/>
</dbReference>
<evidence type="ECO:0000256" key="3">
    <source>
        <dbReference type="ARBA" id="ARBA00011738"/>
    </source>
</evidence>
<evidence type="ECO:0000256" key="12">
    <source>
        <dbReference type="ARBA" id="ARBA00022917"/>
    </source>
</evidence>
<keyword evidence="10" id="KW-0067">ATP-binding</keyword>
<evidence type="ECO:0000256" key="14">
    <source>
        <dbReference type="ARBA" id="ARBA00030904"/>
    </source>
</evidence>
<evidence type="ECO:0000256" key="6">
    <source>
        <dbReference type="ARBA" id="ARBA00022490"/>
    </source>
</evidence>
<dbReference type="PROSITE" id="PS50886">
    <property type="entry name" value="TRBD"/>
    <property type="match status" value="1"/>
</dbReference>
<name>X0Y8D4_9ZZZZ</name>
<accession>X0Y8D4</accession>
<keyword evidence="6" id="KW-0963">Cytoplasm</keyword>
<sequence>MKGIVSFEDWSKLDLRVGQIVEVEEIEGADKLYKLTVDIGLEVEKRTICAGIKEYYSKEELKSKKIIVFVNLAPRVMRGIESQGMLLAAVNEDESEVVLVCPEKDIENGCRVS</sequence>
<dbReference type="FunFam" id="2.40.50.140:FF:000042">
    <property type="entry name" value="Methionine--tRNA ligase"/>
    <property type="match status" value="1"/>
</dbReference>
<proteinExistence type="predicted"/>
<dbReference type="GO" id="GO:0000049">
    <property type="term" value="F:tRNA binding"/>
    <property type="evidence" value="ECO:0007669"/>
    <property type="project" value="UniProtKB-KW"/>
</dbReference>
<keyword evidence="12" id="KW-0648">Protein biosynthesis</keyword>
<dbReference type="CDD" id="cd02800">
    <property type="entry name" value="tRNA_bind_EcMetRS_like"/>
    <property type="match status" value="1"/>
</dbReference>
<keyword evidence="13" id="KW-0030">Aminoacyl-tRNA synthetase</keyword>
<evidence type="ECO:0000256" key="5">
    <source>
        <dbReference type="ARBA" id="ARBA00018753"/>
    </source>
</evidence>